<dbReference type="InterPro" id="IPR041633">
    <property type="entry name" value="Polbeta"/>
</dbReference>
<dbReference type="GO" id="GO:0016740">
    <property type="term" value="F:transferase activity"/>
    <property type="evidence" value="ECO:0007669"/>
    <property type="project" value="UniProtKB-KW"/>
</dbReference>
<feature type="domain" description="Polymerase beta nucleotidyltransferase" evidence="1">
    <location>
        <begin position="52"/>
        <end position="145"/>
    </location>
</feature>
<dbReference type="EMBL" id="VSIV01000332">
    <property type="protein sequence ID" value="TYB32523.1"/>
    <property type="molecule type" value="Genomic_DNA"/>
</dbReference>
<dbReference type="AlphaFoldDB" id="A0A5D0MLP3"/>
<evidence type="ECO:0000313" key="2">
    <source>
        <dbReference type="EMBL" id="TYB32523.1"/>
    </source>
</evidence>
<dbReference type="SUPFAM" id="SSF81301">
    <property type="entry name" value="Nucleotidyltransferase"/>
    <property type="match status" value="1"/>
</dbReference>
<dbReference type="Gene3D" id="3.30.460.10">
    <property type="entry name" value="Beta Polymerase, domain 2"/>
    <property type="match status" value="1"/>
</dbReference>
<dbReference type="CDD" id="cd05403">
    <property type="entry name" value="NT_KNTase_like"/>
    <property type="match status" value="1"/>
</dbReference>
<dbReference type="Pfam" id="PF18765">
    <property type="entry name" value="Polbeta"/>
    <property type="match status" value="1"/>
</dbReference>
<sequence length="146" mass="17345">MQVCLTKIIFKNNTNFLQKKLIDKDSSVENFLNNNIAIKRENKLSKELNRWIKILIKEYNPKEIILYGSLAKKNVSNWSDIDLVIIKETEKTFFERLREVLLLLDPKVGSDITVYTPEEFSELCRNNLFFQEEVLKNGVKLYERER</sequence>
<comment type="caution">
    <text evidence="2">The sequence shown here is derived from an EMBL/GenBank/DDBJ whole genome shotgun (WGS) entry which is preliminary data.</text>
</comment>
<keyword evidence="2" id="KW-0808">Transferase</keyword>
<evidence type="ECO:0000259" key="1">
    <source>
        <dbReference type="Pfam" id="PF18765"/>
    </source>
</evidence>
<dbReference type="Proteomes" id="UP000323337">
    <property type="component" value="Unassembled WGS sequence"/>
</dbReference>
<dbReference type="InterPro" id="IPR043519">
    <property type="entry name" value="NT_sf"/>
</dbReference>
<accession>A0A5D0MLP3</accession>
<dbReference type="PANTHER" id="PTHR43449:SF1">
    <property type="entry name" value="POLYMERASE BETA NUCLEOTIDYLTRANSFERASE DOMAIN-CONTAINING PROTEIN"/>
    <property type="match status" value="1"/>
</dbReference>
<reference evidence="2 3" key="1">
    <citation type="submission" date="2019-08" db="EMBL/GenBank/DDBJ databases">
        <title>Genomic characterization of a novel candidate phylum (ARYD3) from a high temperature, high salinity tertiary oil reservoir in north central Oklahoma, USA.</title>
        <authorList>
            <person name="Youssef N.H."/>
            <person name="Yadav A."/>
            <person name="Elshahed M.S."/>
        </authorList>
    </citation>
    <scope>NUCLEOTIDE SEQUENCE [LARGE SCALE GENOMIC DNA]</scope>
    <source>
        <strain evidence="2">ARYD1</strain>
    </source>
</reference>
<proteinExistence type="predicted"/>
<dbReference type="PANTHER" id="PTHR43449">
    <property type="entry name" value="NUCLEOTIDYLTRANSFERASE"/>
    <property type="match status" value="1"/>
</dbReference>
<organism evidence="2 3">
    <name type="scientific">Flexistipes sinusarabici</name>
    <dbReference type="NCBI Taxonomy" id="2352"/>
    <lineage>
        <taxon>Bacteria</taxon>
        <taxon>Pseudomonadati</taxon>
        <taxon>Deferribacterota</taxon>
        <taxon>Deferribacteres</taxon>
        <taxon>Deferribacterales</taxon>
        <taxon>Flexistipitaceae</taxon>
        <taxon>Flexistipes</taxon>
    </lineage>
</organism>
<gene>
    <name evidence="2" type="ORF">FXF49_11105</name>
</gene>
<protein>
    <submittedName>
        <fullName evidence="2">Nucleotidyltransferase domain-containing protein</fullName>
    </submittedName>
</protein>
<name>A0A5D0MLP3_FLESI</name>
<evidence type="ECO:0000313" key="3">
    <source>
        <dbReference type="Proteomes" id="UP000323337"/>
    </source>
</evidence>